<feature type="signal peptide" evidence="1">
    <location>
        <begin position="1"/>
        <end position="25"/>
    </location>
</feature>
<organism evidence="2 3">
    <name type="scientific">Hyphomicrobium denitrificans (strain ATCC 51888 / DSM 1869 / NCIMB 11706 / TK 0415)</name>
    <dbReference type="NCBI Taxonomy" id="582899"/>
    <lineage>
        <taxon>Bacteria</taxon>
        <taxon>Pseudomonadati</taxon>
        <taxon>Pseudomonadota</taxon>
        <taxon>Alphaproteobacteria</taxon>
        <taxon>Hyphomicrobiales</taxon>
        <taxon>Hyphomicrobiaceae</taxon>
        <taxon>Hyphomicrobium</taxon>
    </lineage>
</organism>
<reference evidence="3" key="1">
    <citation type="journal article" date="2011" name="J. Bacteriol.">
        <title>Genome sequences of eight morphologically diverse alphaproteobacteria.</title>
        <authorList>
            <consortium name="US DOE Joint Genome Institute"/>
            <person name="Brown P.J."/>
            <person name="Kysela D.T."/>
            <person name="Buechlein A."/>
            <person name="Hemmerich C."/>
            <person name="Brun Y.V."/>
        </authorList>
    </citation>
    <scope>NUCLEOTIDE SEQUENCE [LARGE SCALE GENOMIC DNA]</scope>
    <source>
        <strain evidence="3">ATCC 51888 / DSM 1869 / NCIB 11706 / TK 0415</strain>
    </source>
</reference>
<accession>D8JX04</accession>
<dbReference type="RefSeq" id="WP_013215355.1">
    <property type="nucleotide sequence ID" value="NC_014313.1"/>
</dbReference>
<protein>
    <recommendedName>
        <fullName evidence="4">DUF3617 family protein</fullName>
    </recommendedName>
</protein>
<name>D8JX04_HYPDA</name>
<evidence type="ECO:0000256" key="1">
    <source>
        <dbReference type="SAM" id="SignalP"/>
    </source>
</evidence>
<dbReference type="Pfam" id="PF12276">
    <property type="entry name" value="DUF3617"/>
    <property type="match status" value="1"/>
</dbReference>
<dbReference type="InterPro" id="IPR022061">
    <property type="entry name" value="DUF3617"/>
</dbReference>
<dbReference type="HOGENOM" id="CLU_1756366_0_0_5"/>
<dbReference type="AlphaFoldDB" id="D8JX04"/>
<dbReference type="eggNOG" id="ENOG50316MY">
    <property type="taxonomic scope" value="Bacteria"/>
</dbReference>
<evidence type="ECO:0000313" key="3">
    <source>
        <dbReference type="Proteomes" id="UP000002033"/>
    </source>
</evidence>
<sequence precursor="true">MTYRRVSTIYLCGAALLSTSGHALAADVPARKAGQWQLTSVSDSIGMTTIRSCIAATDNVVLGDNSKNCGPVDVKTIANETFVNVTCSAGNSRQKISTLLTGDFNTWYRAVTKITFDPPQAGVSHLGVIVDGKYLGETCEADKSAAAKP</sequence>
<evidence type="ECO:0008006" key="4">
    <source>
        <dbReference type="Google" id="ProtNLM"/>
    </source>
</evidence>
<keyword evidence="1" id="KW-0732">Signal</keyword>
<proteinExistence type="predicted"/>
<dbReference type="EMBL" id="CP002083">
    <property type="protein sequence ID" value="ADJ23140.1"/>
    <property type="molecule type" value="Genomic_DNA"/>
</dbReference>
<dbReference type="Proteomes" id="UP000002033">
    <property type="component" value="Chromosome"/>
</dbReference>
<gene>
    <name evidence="2" type="ordered locus">Hden_1328</name>
</gene>
<feature type="chain" id="PRO_5003116566" description="DUF3617 family protein" evidence="1">
    <location>
        <begin position="26"/>
        <end position="149"/>
    </location>
</feature>
<keyword evidence="3" id="KW-1185">Reference proteome</keyword>
<dbReference type="OrthoDB" id="8113882at2"/>
<dbReference type="KEGG" id="hdn:Hden_1328"/>
<evidence type="ECO:0000313" key="2">
    <source>
        <dbReference type="EMBL" id="ADJ23140.1"/>
    </source>
</evidence>